<sequence>MKQVIFAISLLALVNCKDTKQQEAKIETVEQPVELINEGHNEYTSNVYANVWIKDIELDNSRKWPANTETKEGVQNMQNIIKTQTAKTLDDYYKLAERLNNDKNYVIKNCTMKGASHDNLHIWLLPLMDKIEALSQAKTLKEALKLKYSIEGNLNAYNDYFE</sequence>
<dbReference type="AlphaFoldDB" id="A0A5C7BCY4"/>
<organism evidence="1 2">
    <name type="scientific">Psychroserpens burtonensis</name>
    <dbReference type="NCBI Taxonomy" id="49278"/>
    <lineage>
        <taxon>Bacteria</taxon>
        <taxon>Pseudomonadati</taxon>
        <taxon>Bacteroidota</taxon>
        <taxon>Flavobacteriia</taxon>
        <taxon>Flavobacteriales</taxon>
        <taxon>Flavobacteriaceae</taxon>
        <taxon>Psychroserpens</taxon>
    </lineage>
</organism>
<protein>
    <submittedName>
        <fullName evidence="1">Uncharacterized protein</fullName>
    </submittedName>
</protein>
<evidence type="ECO:0000313" key="1">
    <source>
        <dbReference type="EMBL" id="TXE20304.1"/>
    </source>
</evidence>
<proteinExistence type="predicted"/>
<name>A0A5C7BCY4_9FLAO</name>
<reference evidence="1 2" key="1">
    <citation type="submission" date="2019-08" db="EMBL/GenBank/DDBJ databases">
        <title>Genome of Psychroserpens burtonensis ACAM 167.</title>
        <authorList>
            <person name="Bowman J.P."/>
        </authorList>
    </citation>
    <scope>NUCLEOTIDE SEQUENCE [LARGE SCALE GENOMIC DNA]</scope>
    <source>
        <strain evidence="1 2">ACAM 167</strain>
    </source>
</reference>
<accession>A0A5C7BCY4</accession>
<keyword evidence="2" id="KW-1185">Reference proteome</keyword>
<dbReference type="STRING" id="1123037.GCA_000425305_00673"/>
<dbReference type="OrthoDB" id="1440611at2"/>
<dbReference type="RefSeq" id="WP_028870918.1">
    <property type="nucleotide sequence ID" value="NZ_VOSB01000001.1"/>
</dbReference>
<dbReference type="Proteomes" id="UP000321938">
    <property type="component" value="Unassembled WGS sequence"/>
</dbReference>
<evidence type="ECO:0000313" key="2">
    <source>
        <dbReference type="Proteomes" id="UP000321938"/>
    </source>
</evidence>
<comment type="caution">
    <text evidence="1">The sequence shown here is derived from an EMBL/GenBank/DDBJ whole genome shotgun (WGS) entry which is preliminary data.</text>
</comment>
<gene>
    <name evidence="1" type="ORF">ES692_00490</name>
</gene>
<dbReference type="EMBL" id="VOSB01000001">
    <property type="protein sequence ID" value="TXE20304.1"/>
    <property type="molecule type" value="Genomic_DNA"/>
</dbReference>